<dbReference type="InterPro" id="IPR011013">
    <property type="entry name" value="Gal_mutarotase_sf_dom"/>
</dbReference>
<gene>
    <name evidence="4" type="ORF">EQG79_11800</name>
</gene>
<name>A0A4Q2US93_9BACT</name>
<evidence type="ECO:0000313" key="5">
    <source>
        <dbReference type="Proteomes" id="UP000290407"/>
    </source>
</evidence>
<keyword evidence="5" id="KW-1185">Reference proteome</keyword>
<protein>
    <submittedName>
        <fullName evidence="4">Uncharacterized protein</fullName>
    </submittedName>
</protein>
<evidence type="ECO:0000256" key="1">
    <source>
        <dbReference type="ARBA" id="ARBA00001913"/>
    </source>
</evidence>
<organism evidence="4 5">
    <name type="scientific">Spirosoma sordidisoli</name>
    <dbReference type="NCBI Taxonomy" id="2502893"/>
    <lineage>
        <taxon>Bacteria</taxon>
        <taxon>Pseudomonadati</taxon>
        <taxon>Bacteroidota</taxon>
        <taxon>Cytophagia</taxon>
        <taxon>Cytophagales</taxon>
        <taxon>Cytophagaceae</taxon>
        <taxon>Spirosoma</taxon>
    </lineage>
</organism>
<comment type="subunit">
    <text evidence="2">Monomer.</text>
</comment>
<dbReference type="GO" id="GO:0005975">
    <property type="term" value="P:carbohydrate metabolic process"/>
    <property type="evidence" value="ECO:0007669"/>
    <property type="project" value="InterPro"/>
</dbReference>
<dbReference type="GO" id="GO:0030246">
    <property type="term" value="F:carbohydrate binding"/>
    <property type="evidence" value="ECO:0007669"/>
    <property type="project" value="InterPro"/>
</dbReference>
<reference evidence="4 5" key="1">
    <citation type="submission" date="2019-01" db="EMBL/GenBank/DDBJ databases">
        <title>Spirosoma flava sp. nov., a propanil-degrading bacterium isolated from herbicide-contaminated soil.</title>
        <authorList>
            <person name="Zhang L."/>
            <person name="Jiang J.-D."/>
        </authorList>
    </citation>
    <scope>NUCLEOTIDE SEQUENCE [LARGE SCALE GENOMIC DNA]</scope>
    <source>
        <strain evidence="4 5">TY50</strain>
    </source>
</reference>
<dbReference type="EMBL" id="SBLB01000002">
    <property type="protein sequence ID" value="RYC70570.1"/>
    <property type="molecule type" value="Genomic_DNA"/>
</dbReference>
<dbReference type="AlphaFoldDB" id="A0A4Q2US93"/>
<comment type="caution">
    <text evidence="4">The sequence shown here is derived from an EMBL/GenBank/DDBJ whole genome shotgun (WGS) entry which is preliminary data.</text>
</comment>
<dbReference type="SUPFAM" id="SSF74650">
    <property type="entry name" value="Galactose mutarotase-like"/>
    <property type="match status" value="1"/>
</dbReference>
<evidence type="ECO:0000256" key="3">
    <source>
        <dbReference type="ARBA" id="ARBA00022837"/>
    </source>
</evidence>
<dbReference type="GO" id="GO:0003824">
    <property type="term" value="F:catalytic activity"/>
    <property type="evidence" value="ECO:0007669"/>
    <property type="project" value="InterPro"/>
</dbReference>
<comment type="cofactor">
    <cofactor evidence="1">
        <name>Ca(2+)</name>
        <dbReference type="ChEBI" id="CHEBI:29108"/>
    </cofactor>
</comment>
<sequence>MLVLGIGARIPDDAPQVPISNGIIRASLYLPDTARGYYRGTRFDWSGAFGYLDYKGHRFVEPWYDAYDPKTHDAINGPVEEFTPLGFTEAEPGATFVKIGVGALRRPDAKAYSFATYYDVVDYGKRSVRTYADRVVFRHELTDAAGYGYQYTKTVRLTRGKPELVLEHSLKNTGPRRIETSVYNHNFFVIDKQPTGPGVEIRFPFAVTAEGKGFGSAILAQGNRLVYARPLEKREQVFSAGLQGFGPSAGDYDVRIENRKTGASVRMTADQPLEKLVFWACATTSCPEPYIRLRAEPGQDVTWKITYTFYENPVP</sequence>
<dbReference type="Proteomes" id="UP000290407">
    <property type="component" value="Unassembled WGS sequence"/>
</dbReference>
<proteinExistence type="predicted"/>
<accession>A0A4Q2US93</accession>
<keyword evidence="3" id="KW-0106">Calcium</keyword>
<evidence type="ECO:0000256" key="2">
    <source>
        <dbReference type="ARBA" id="ARBA00011245"/>
    </source>
</evidence>
<dbReference type="InterPro" id="IPR014718">
    <property type="entry name" value="GH-type_carb-bd"/>
</dbReference>
<evidence type="ECO:0000313" key="4">
    <source>
        <dbReference type="EMBL" id="RYC70570.1"/>
    </source>
</evidence>
<dbReference type="Gene3D" id="2.70.98.10">
    <property type="match status" value="1"/>
</dbReference>